<dbReference type="EMBL" id="VCAU01000008">
    <property type="protein sequence ID" value="KAF9893374.1"/>
    <property type="molecule type" value="Genomic_DNA"/>
</dbReference>
<accession>A0AAD4CVA5</accession>
<reference evidence="2" key="1">
    <citation type="journal article" date="2019" name="Beilstein J. Org. Chem.">
        <title>Nanangenines: drimane sesquiterpenoids as the dominant metabolite cohort of a novel Australian fungus, Aspergillus nanangensis.</title>
        <authorList>
            <person name="Lacey H.J."/>
            <person name="Gilchrist C.L.M."/>
            <person name="Crombie A."/>
            <person name="Kalaitzis J.A."/>
            <person name="Vuong D."/>
            <person name="Rutledge P.J."/>
            <person name="Turner P."/>
            <person name="Pitt J.I."/>
            <person name="Lacey E."/>
            <person name="Chooi Y.H."/>
            <person name="Piggott A.M."/>
        </authorList>
    </citation>
    <scope>NUCLEOTIDE SEQUENCE</scope>
    <source>
        <strain evidence="2">MST-FP2251</strain>
    </source>
</reference>
<proteinExistence type="predicted"/>
<gene>
    <name evidence="2" type="ORF">FE257_011806</name>
</gene>
<organism evidence="2 3">
    <name type="scientific">Aspergillus nanangensis</name>
    <dbReference type="NCBI Taxonomy" id="2582783"/>
    <lineage>
        <taxon>Eukaryota</taxon>
        <taxon>Fungi</taxon>
        <taxon>Dikarya</taxon>
        <taxon>Ascomycota</taxon>
        <taxon>Pezizomycotina</taxon>
        <taxon>Eurotiomycetes</taxon>
        <taxon>Eurotiomycetidae</taxon>
        <taxon>Eurotiales</taxon>
        <taxon>Aspergillaceae</taxon>
        <taxon>Aspergillus</taxon>
        <taxon>Aspergillus subgen. Circumdati</taxon>
    </lineage>
</organism>
<feature type="signal peptide" evidence="1">
    <location>
        <begin position="1"/>
        <end position="18"/>
    </location>
</feature>
<name>A0AAD4CVA5_ASPNN</name>
<protein>
    <submittedName>
        <fullName evidence="2">Uncharacterized protein</fullName>
    </submittedName>
</protein>
<evidence type="ECO:0000256" key="1">
    <source>
        <dbReference type="SAM" id="SignalP"/>
    </source>
</evidence>
<dbReference type="Proteomes" id="UP001194746">
    <property type="component" value="Unassembled WGS sequence"/>
</dbReference>
<dbReference type="AlphaFoldDB" id="A0AAD4CVA5"/>
<comment type="caution">
    <text evidence="2">The sequence shown here is derived from an EMBL/GenBank/DDBJ whole genome shotgun (WGS) entry which is preliminary data.</text>
</comment>
<feature type="chain" id="PRO_5041960349" evidence="1">
    <location>
        <begin position="19"/>
        <end position="105"/>
    </location>
</feature>
<keyword evidence="1" id="KW-0732">Signal</keyword>
<sequence length="105" mass="11616">MRISFKIMPLLLAGVSLALYEEQPEDLKPSILIVKCQWQGEAPVCTGGCPNSKPYLLMESRYGDGHLCDFGGMKKCCCTDDVPEAQDWCKATSHLDKIGHNRRAG</sequence>
<evidence type="ECO:0000313" key="3">
    <source>
        <dbReference type="Proteomes" id="UP001194746"/>
    </source>
</evidence>
<keyword evidence="3" id="KW-1185">Reference proteome</keyword>
<evidence type="ECO:0000313" key="2">
    <source>
        <dbReference type="EMBL" id="KAF9893374.1"/>
    </source>
</evidence>
<reference evidence="2" key="2">
    <citation type="submission" date="2020-02" db="EMBL/GenBank/DDBJ databases">
        <authorList>
            <person name="Gilchrist C.L.M."/>
            <person name="Chooi Y.-H."/>
        </authorList>
    </citation>
    <scope>NUCLEOTIDE SEQUENCE</scope>
    <source>
        <strain evidence="2">MST-FP2251</strain>
    </source>
</reference>